<evidence type="ECO:0000313" key="2">
    <source>
        <dbReference type="RefSeq" id="XP_033462874.1"/>
    </source>
</evidence>
<name>A0A6J3MD78_9PEZI</name>
<protein>
    <submittedName>
        <fullName evidence="2">Uncharacterized protein</fullName>
    </submittedName>
</protein>
<accession>A0A6J3MD78</accession>
<reference evidence="2" key="3">
    <citation type="submission" date="2025-08" db="UniProtKB">
        <authorList>
            <consortium name="RefSeq"/>
        </authorList>
    </citation>
    <scope>IDENTIFICATION</scope>
    <source>
        <strain evidence="2">CBS 342.82</strain>
    </source>
</reference>
<gene>
    <name evidence="2" type="ORF">K489DRAFT_99610</name>
</gene>
<dbReference type="GeneID" id="54366921"/>
<reference evidence="2" key="1">
    <citation type="submission" date="2020-01" db="EMBL/GenBank/DDBJ databases">
        <authorList>
            <consortium name="DOE Joint Genome Institute"/>
            <person name="Haridas S."/>
            <person name="Albert R."/>
            <person name="Binder M."/>
            <person name="Bloem J."/>
            <person name="Labutti K."/>
            <person name="Salamov A."/>
            <person name="Andreopoulos B."/>
            <person name="Baker S.E."/>
            <person name="Barry K."/>
            <person name="Bills G."/>
            <person name="Bluhm B.H."/>
            <person name="Cannon C."/>
            <person name="Castanera R."/>
            <person name="Culley D.E."/>
            <person name="Daum C."/>
            <person name="Ezra D."/>
            <person name="Gonzalez J.B."/>
            <person name="Henrissat B."/>
            <person name="Kuo A."/>
            <person name="Liang C."/>
            <person name="Lipzen A."/>
            <person name="Lutzoni F."/>
            <person name="Magnuson J."/>
            <person name="Mondo S."/>
            <person name="Nolan M."/>
            <person name="Ohm R."/>
            <person name="Pangilinan J."/>
            <person name="Park H.-J."/>
            <person name="Ramirez L."/>
            <person name="Alfaro M."/>
            <person name="Sun H."/>
            <person name="Tritt A."/>
            <person name="Yoshinaga Y."/>
            <person name="Zwiers L.-H."/>
            <person name="Turgeon B.G."/>
            <person name="Goodwin S.B."/>
            <person name="Spatafora J.W."/>
            <person name="Crous P.W."/>
            <person name="Grigoriev I.V."/>
        </authorList>
    </citation>
    <scope>NUCLEOTIDE SEQUENCE</scope>
    <source>
        <strain evidence="2">CBS 342.82</strain>
    </source>
</reference>
<dbReference type="Proteomes" id="UP000504637">
    <property type="component" value="Unplaced"/>
</dbReference>
<sequence length="131" mass="13951">MSSCMTQAAALTMPCRVSTAQGSAGVDNARPHDKQCTKSPFSRRRFLTKTITMSALPASVLGEIGSVGHARNACRSAGSEKAAWKAPLSPGHFFFLRLPSSGPRPPFSRARAHARKAFCSPPGRLRSIVSP</sequence>
<keyword evidence="1" id="KW-1185">Reference proteome</keyword>
<evidence type="ECO:0000313" key="1">
    <source>
        <dbReference type="Proteomes" id="UP000504637"/>
    </source>
</evidence>
<reference evidence="2" key="2">
    <citation type="submission" date="2020-04" db="EMBL/GenBank/DDBJ databases">
        <authorList>
            <consortium name="NCBI Genome Project"/>
        </authorList>
    </citation>
    <scope>NUCLEOTIDE SEQUENCE</scope>
    <source>
        <strain evidence="2">CBS 342.82</strain>
    </source>
</reference>
<proteinExistence type="predicted"/>
<dbReference type="RefSeq" id="XP_033462874.1">
    <property type="nucleotide sequence ID" value="XM_033609120.1"/>
</dbReference>
<dbReference type="AlphaFoldDB" id="A0A6J3MD78"/>
<organism evidence="2">
    <name type="scientific">Dissoconium aciculare CBS 342.82</name>
    <dbReference type="NCBI Taxonomy" id="1314786"/>
    <lineage>
        <taxon>Eukaryota</taxon>
        <taxon>Fungi</taxon>
        <taxon>Dikarya</taxon>
        <taxon>Ascomycota</taxon>
        <taxon>Pezizomycotina</taxon>
        <taxon>Dothideomycetes</taxon>
        <taxon>Dothideomycetidae</taxon>
        <taxon>Mycosphaerellales</taxon>
        <taxon>Dissoconiaceae</taxon>
        <taxon>Dissoconium</taxon>
    </lineage>
</organism>